<evidence type="ECO:0000256" key="1">
    <source>
        <dbReference type="SAM" id="MobiDB-lite"/>
    </source>
</evidence>
<proteinExistence type="predicted"/>
<dbReference type="Gene3D" id="1.10.510.10">
    <property type="entry name" value="Transferase(Phosphotransferase) domain 1"/>
    <property type="match status" value="1"/>
</dbReference>
<evidence type="ECO:0000313" key="2">
    <source>
        <dbReference type="EMBL" id="QHT20784.1"/>
    </source>
</evidence>
<feature type="compositionally biased region" description="Low complexity" evidence="1">
    <location>
        <begin position="290"/>
        <end position="317"/>
    </location>
</feature>
<feature type="region of interest" description="Disordered" evidence="1">
    <location>
        <begin position="288"/>
        <end position="334"/>
    </location>
</feature>
<organism evidence="2">
    <name type="scientific">viral metagenome</name>
    <dbReference type="NCBI Taxonomy" id="1070528"/>
    <lineage>
        <taxon>unclassified sequences</taxon>
        <taxon>metagenomes</taxon>
        <taxon>organismal metagenomes</taxon>
    </lineage>
</organism>
<protein>
    <recommendedName>
        <fullName evidence="3">Protein kinase domain-containing protein</fullName>
    </recommendedName>
</protein>
<feature type="compositionally biased region" description="Low complexity" evidence="1">
    <location>
        <begin position="325"/>
        <end position="334"/>
    </location>
</feature>
<dbReference type="AlphaFoldDB" id="A0A6C0DVV5"/>
<accession>A0A6C0DVV5</accession>
<dbReference type="EMBL" id="MN739683">
    <property type="protein sequence ID" value="QHT20784.1"/>
    <property type="molecule type" value="Genomic_DNA"/>
</dbReference>
<reference evidence="2" key="1">
    <citation type="journal article" date="2020" name="Nature">
        <title>Giant virus diversity and host interactions through global metagenomics.</title>
        <authorList>
            <person name="Schulz F."/>
            <person name="Roux S."/>
            <person name="Paez-Espino D."/>
            <person name="Jungbluth S."/>
            <person name="Walsh D.A."/>
            <person name="Denef V.J."/>
            <person name="McMahon K.D."/>
            <person name="Konstantinidis K.T."/>
            <person name="Eloe-Fadrosh E.A."/>
            <person name="Kyrpides N.C."/>
            <person name="Woyke T."/>
        </authorList>
    </citation>
    <scope>NUCLEOTIDE SEQUENCE</scope>
    <source>
        <strain evidence="2">GVMAG-M-3300023174-75</strain>
    </source>
</reference>
<dbReference type="InterPro" id="IPR011009">
    <property type="entry name" value="Kinase-like_dom_sf"/>
</dbReference>
<sequence length="594" mass="69138">MEINYRKNNNKQLFEVISKVDYADLEAIQNYIPLYAQYFELNSSNYNSINLNNKYKLETFLEKESYNKFLGTIIDSCNNKHDTKIYVKFSPLVDPIKYMLGKYDTSYNILELPKHLEETNEMYSAKYKKILDPNNSAYIDGFFSFLSSYLLNNHNFYNGINYYGGFLGIKNKYKLDVSEDIEFLAESDYFHNHKNSLFFLEDSDKVRYFFNNTRNNKKTLVLNINDSLIVDDLELDLCVINNDEKITSSVSTSSDIININDEVSALNETDPTNCSLTYENISTIEKQSHKSSNSINESNKSGLTCSSRSSNTCSTSPSDDDDDAVSSNASNSAISSASSTCDAIYCTIEKFPVKMIILECCEDTLDSYILSKKISDAEWESIVLQILFTLITYQKIFHFTHNDLHTNNIVYIFTEKKYLYYKYNNSHYKVPTFGKIYKIIDFGRAIYKFRNKFICSDSYSDDGDASTQYNCEPYFNDNKPRIDPNYSFDLCRLGCSLFDYFIEDLENIKKIKSSIKKIIIEWVYDDKNKNILYKNDGSERYPDFKLYKMIARIVHKHTPQNVLKNPLFEKYQIAKKKINNPEAIFNIDILEPMI</sequence>
<dbReference type="SUPFAM" id="SSF56112">
    <property type="entry name" value="Protein kinase-like (PK-like)"/>
    <property type="match status" value="1"/>
</dbReference>
<name>A0A6C0DVV5_9ZZZZ</name>
<evidence type="ECO:0008006" key="3">
    <source>
        <dbReference type="Google" id="ProtNLM"/>
    </source>
</evidence>